<evidence type="ECO:0000313" key="2">
    <source>
        <dbReference type="EMBL" id="ANP46161.1"/>
    </source>
</evidence>
<dbReference type="OrthoDB" id="8456481at2"/>
<accession>A0A1B1AHZ4</accession>
<dbReference type="AlphaFoldDB" id="A0A1B1AHZ4"/>
<keyword evidence="1" id="KW-1133">Transmembrane helix</keyword>
<dbReference type="KEGG" id="cbot:ATE48_09630"/>
<name>A0A1B1AHZ4_9PROT</name>
<organism evidence="2 3">
    <name type="scientific">Candidatus Viadribacter manganicus</name>
    <dbReference type="NCBI Taxonomy" id="1759059"/>
    <lineage>
        <taxon>Bacteria</taxon>
        <taxon>Pseudomonadati</taxon>
        <taxon>Pseudomonadota</taxon>
        <taxon>Alphaproteobacteria</taxon>
        <taxon>Hyphomonadales</taxon>
        <taxon>Hyphomonadaceae</taxon>
        <taxon>Candidatus Viadribacter</taxon>
    </lineage>
</organism>
<keyword evidence="1" id="KW-0812">Transmembrane</keyword>
<dbReference type="Proteomes" id="UP000092498">
    <property type="component" value="Chromosome"/>
</dbReference>
<protein>
    <submittedName>
        <fullName evidence="2">Uncharacterized protein</fullName>
    </submittedName>
</protein>
<evidence type="ECO:0000313" key="3">
    <source>
        <dbReference type="Proteomes" id="UP000092498"/>
    </source>
</evidence>
<evidence type="ECO:0000256" key="1">
    <source>
        <dbReference type="SAM" id="Phobius"/>
    </source>
</evidence>
<dbReference type="InParanoid" id="A0A1B1AHZ4"/>
<gene>
    <name evidence="2" type="ORF">ATE48_09630</name>
</gene>
<sequence>MAEPVIYRRRGGAISRSEREWRVEDDALVTRGGSGRDKRYRWSDIASVRLLHDPVRACSWRYVFELQPKDERKIVIDNVHYCGAREFEDRSDSYTPFVRAAIARWAVTHPKGRVLIGETPKRYFFLLISALLGLGVLAYVLVAVPTPLDALPYANLVKFGIILLMLPIFWRAVLKVMPRGVAPDQIPDRAFPTNSNPG</sequence>
<keyword evidence="3" id="KW-1185">Reference proteome</keyword>
<feature type="transmembrane region" description="Helical" evidence="1">
    <location>
        <begin position="123"/>
        <end position="144"/>
    </location>
</feature>
<keyword evidence="1" id="KW-0472">Membrane</keyword>
<reference evidence="2 3" key="1">
    <citation type="submission" date="2015-11" db="EMBL/GenBank/DDBJ databases">
        <title>Whole-Genome Sequence of Candidatus Oderbacter manganicum from the National Park Lower Oder Valley, Germany.</title>
        <authorList>
            <person name="Braun B."/>
            <person name="Liere K."/>
            <person name="Szewzyk U."/>
        </authorList>
    </citation>
    <scope>NUCLEOTIDE SEQUENCE [LARGE SCALE GENOMIC DNA]</scope>
    <source>
        <strain evidence="2 3">OTSz_A_272</strain>
    </source>
</reference>
<dbReference type="RefSeq" id="WP_066770685.1">
    <property type="nucleotide sequence ID" value="NZ_CP013244.1"/>
</dbReference>
<feature type="transmembrane region" description="Helical" evidence="1">
    <location>
        <begin position="150"/>
        <end position="170"/>
    </location>
</feature>
<proteinExistence type="predicted"/>
<dbReference type="EMBL" id="CP013244">
    <property type="protein sequence ID" value="ANP46161.1"/>
    <property type="molecule type" value="Genomic_DNA"/>
</dbReference>